<dbReference type="Gene3D" id="3.60.21.10">
    <property type="match status" value="1"/>
</dbReference>
<organism evidence="2 3">
    <name type="scientific">Szabonella alba</name>
    <dbReference type="NCBI Taxonomy" id="2804194"/>
    <lineage>
        <taxon>Bacteria</taxon>
        <taxon>Pseudomonadati</taxon>
        <taxon>Pseudomonadota</taxon>
        <taxon>Alphaproteobacteria</taxon>
        <taxon>Rhodobacterales</taxon>
        <taxon>Paracoccaceae</taxon>
        <taxon>Szabonella</taxon>
    </lineage>
</organism>
<reference evidence="2" key="1">
    <citation type="submission" date="2021-01" db="EMBL/GenBank/DDBJ databases">
        <title>Tabrizicola alba sp. nov. a motile alkaliphilic bacterium isolated from a soda lake.</title>
        <authorList>
            <person name="Szuroczki S."/>
            <person name="Abbaszade G."/>
            <person name="Schumann P."/>
            <person name="Toth E."/>
        </authorList>
    </citation>
    <scope>NUCLEOTIDE SEQUENCE</scope>
    <source>
        <strain evidence="2">DMG-N-6</strain>
    </source>
</reference>
<dbReference type="PANTHER" id="PTHR42850:SF4">
    <property type="entry name" value="ZINC-DEPENDENT ENDOPOLYPHOSPHATASE"/>
    <property type="match status" value="1"/>
</dbReference>
<name>A0A8K0Y016_9RHOB</name>
<dbReference type="GO" id="GO:0005737">
    <property type="term" value="C:cytoplasm"/>
    <property type="evidence" value="ECO:0007669"/>
    <property type="project" value="TreeGrafter"/>
</dbReference>
<dbReference type="GO" id="GO:0008803">
    <property type="term" value="F:bis(5'-nucleosyl)-tetraphosphatase (symmetrical) activity"/>
    <property type="evidence" value="ECO:0007669"/>
    <property type="project" value="TreeGrafter"/>
</dbReference>
<dbReference type="GO" id="GO:0110154">
    <property type="term" value="P:RNA decapping"/>
    <property type="evidence" value="ECO:0007669"/>
    <property type="project" value="TreeGrafter"/>
</dbReference>
<dbReference type="RefSeq" id="WP_202687450.1">
    <property type="nucleotide sequence ID" value="NZ_JAESVN010000002.1"/>
</dbReference>
<keyword evidence="3" id="KW-1185">Reference proteome</keyword>
<dbReference type="EMBL" id="JAESVN010000002">
    <property type="protein sequence ID" value="MBL4916623.1"/>
    <property type="molecule type" value="Genomic_DNA"/>
</dbReference>
<feature type="domain" description="Calcineurin-like phosphoesterase" evidence="1">
    <location>
        <begin position="6"/>
        <end position="211"/>
    </location>
</feature>
<dbReference type="Pfam" id="PF00149">
    <property type="entry name" value="Metallophos"/>
    <property type="match status" value="1"/>
</dbReference>
<dbReference type="InterPro" id="IPR029052">
    <property type="entry name" value="Metallo-depent_PP-like"/>
</dbReference>
<accession>A0A8K0Y016</accession>
<evidence type="ECO:0000259" key="1">
    <source>
        <dbReference type="Pfam" id="PF00149"/>
    </source>
</evidence>
<dbReference type="InterPro" id="IPR050126">
    <property type="entry name" value="Ap4A_hydrolase"/>
</dbReference>
<proteinExistence type="predicted"/>
<dbReference type="GO" id="GO:0016791">
    <property type="term" value="F:phosphatase activity"/>
    <property type="evidence" value="ECO:0007669"/>
    <property type="project" value="TreeGrafter"/>
</dbReference>
<dbReference type="SUPFAM" id="SSF56300">
    <property type="entry name" value="Metallo-dependent phosphatases"/>
    <property type="match status" value="1"/>
</dbReference>
<dbReference type="Proteomes" id="UP000648908">
    <property type="component" value="Unassembled WGS sequence"/>
</dbReference>
<protein>
    <submittedName>
        <fullName evidence="2">Serine/threonine protein phosphatase</fullName>
    </submittedName>
</protein>
<evidence type="ECO:0000313" key="3">
    <source>
        <dbReference type="Proteomes" id="UP000648908"/>
    </source>
</evidence>
<dbReference type="PANTHER" id="PTHR42850">
    <property type="entry name" value="METALLOPHOSPHOESTERASE"/>
    <property type="match status" value="1"/>
</dbReference>
<dbReference type="InterPro" id="IPR004843">
    <property type="entry name" value="Calcineurin-like_PHP"/>
</dbReference>
<dbReference type="AlphaFoldDB" id="A0A8K0Y016"/>
<comment type="caution">
    <text evidence="2">The sequence shown here is derived from an EMBL/GenBank/DDBJ whole genome shotgun (WGS) entry which is preliminary data.</text>
</comment>
<evidence type="ECO:0000313" key="2">
    <source>
        <dbReference type="EMBL" id="MBL4916623.1"/>
    </source>
</evidence>
<sequence length="253" mass="27545">MMTRSYAIGDIHGQLPALQEAHRLILQDRDRTGDGDAPVIHLGDLVDRGPDVRGVIDTLMEGMAGREPWLAIKGNHDRMFGLFLDDPLAVDPGLQSALSYLNPRIGGQATLASYGVPNAQDRPIAKVHDEALVRVPQAHLDFLAALPLYHHRGDCLFVHAGLRPDVALPDQTEDDLLWIREPFLSDRRDHGALVVHGHTALAAAVHYGNRVNLDSGAGYGNPLTVVVIEGRQVWQLGPKGRIPLPVTPGADNR</sequence>
<gene>
    <name evidence="2" type="ORF">JL811_05260</name>
</gene>